<evidence type="ECO:0000313" key="2">
    <source>
        <dbReference type="WBParaSite" id="RSKR_0000035300.1"/>
    </source>
</evidence>
<organism evidence="1 2">
    <name type="scientific">Rhabditophanes sp. KR3021</name>
    <dbReference type="NCBI Taxonomy" id="114890"/>
    <lineage>
        <taxon>Eukaryota</taxon>
        <taxon>Metazoa</taxon>
        <taxon>Ecdysozoa</taxon>
        <taxon>Nematoda</taxon>
        <taxon>Chromadorea</taxon>
        <taxon>Rhabditida</taxon>
        <taxon>Tylenchina</taxon>
        <taxon>Panagrolaimomorpha</taxon>
        <taxon>Strongyloidoidea</taxon>
        <taxon>Alloionematidae</taxon>
        <taxon>Rhabditophanes</taxon>
    </lineage>
</organism>
<dbReference type="WBParaSite" id="RSKR_0000035300.1">
    <property type="protein sequence ID" value="RSKR_0000035300.1"/>
    <property type="gene ID" value="RSKR_0000035300"/>
</dbReference>
<sequence length="624" mass="70406">MVLPNFISLFILVNYLAVALMAGPVEDKIFSQNVQEKREAVDEIKEHFNVDSNNINKVTSLLDKIKKARYKKVYGKKAFSQDALLDSKKSLFISDAQPKTKPELCDILFEGDIYLSETQATTILNNILPRSRKSLTTDPEAFWKVMPIKYRFHESLTFFAISQIIEAVNYWQDNTCLSFKNIQQGIDGDYIEFFKGHGCYSMIGKFGGRQGISIGEGCERMGVVEHEIGHALGLWHQQSRPDALNYIKFDKTFILPSYLSDFEVRSTDEIDMHGIPYDLGSVMHYGSTAFSSDGSTRTLITLDPLYQMTIGQRDKLSFYDVKAINDVYCQGKLYKCEKRLIKCQNGGYIHPGKCGDSCICPSGYGGNGCEKNEASINGECGGVLEGSNYWKYIESPNYEENGYVEDQMCSWIIKVPRYKRVEVQFVDNFGFLCTSTCMDFVELKLQVDQKNTGPRFCCTDKPEETMVSEGNVMAVIFRSQIGSDVGFRMGFKVTGKRAKLNKSLERMETTERPTTISGFNVWSEWDSWSVCSKTCGACGFKTRNRSCKTSECHGRDQEFSTCNSEPCPNDPECENIARLKKSCKQGGDCQKLESCQSQLTCCPPFIKSGNTCISNDPTFKSINK</sequence>
<reference evidence="2" key="1">
    <citation type="submission" date="2016-11" db="UniProtKB">
        <authorList>
            <consortium name="WormBaseParasite"/>
        </authorList>
    </citation>
    <scope>IDENTIFICATION</scope>
    <source>
        <strain evidence="2">KR3021</strain>
    </source>
</reference>
<evidence type="ECO:0000313" key="1">
    <source>
        <dbReference type="Proteomes" id="UP000095286"/>
    </source>
</evidence>
<protein>
    <submittedName>
        <fullName evidence="2">Zinc metalloproteinase</fullName>
    </submittedName>
</protein>
<name>A0AC35TGF5_9BILA</name>
<accession>A0AC35TGF5</accession>
<dbReference type="Proteomes" id="UP000095286">
    <property type="component" value="Unplaced"/>
</dbReference>
<proteinExistence type="predicted"/>